<proteinExistence type="predicted"/>
<comment type="caution">
    <text evidence="2">The sequence shown here is derived from an EMBL/GenBank/DDBJ whole genome shotgun (WGS) entry which is preliminary data.</text>
</comment>
<feature type="transmembrane region" description="Helical" evidence="1">
    <location>
        <begin position="84"/>
        <end position="103"/>
    </location>
</feature>
<keyword evidence="3" id="KW-1185">Reference proteome</keyword>
<feature type="transmembrane region" description="Helical" evidence="1">
    <location>
        <begin position="52"/>
        <end position="72"/>
    </location>
</feature>
<dbReference type="AlphaFoldDB" id="A0AAD4N6G5"/>
<gene>
    <name evidence="2" type="ORF">DdX_09293</name>
</gene>
<accession>A0AAD4N6G5</accession>
<organism evidence="2 3">
    <name type="scientific">Ditylenchus destructor</name>
    <dbReference type="NCBI Taxonomy" id="166010"/>
    <lineage>
        <taxon>Eukaryota</taxon>
        <taxon>Metazoa</taxon>
        <taxon>Ecdysozoa</taxon>
        <taxon>Nematoda</taxon>
        <taxon>Chromadorea</taxon>
        <taxon>Rhabditida</taxon>
        <taxon>Tylenchina</taxon>
        <taxon>Tylenchomorpha</taxon>
        <taxon>Sphaerularioidea</taxon>
        <taxon>Anguinidae</taxon>
        <taxon>Anguininae</taxon>
        <taxon>Ditylenchus</taxon>
    </lineage>
</organism>
<evidence type="ECO:0000256" key="1">
    <source>
        <dbReference type="SAM" id="Phobius"/>
    </source>
</evidence>
<keyword evidence="1" id="KW-0472">Membrane</keyword>
<keyword evidence="1" id="KW-0812">Transmembrane</keyword>
<sequence length="240" mass="27053">MSTNGLCCRNYLRLKTAANFVLYFEVTNLFTLVSYIAAISARPDIKCCSAQFVPLFGSVLQTLLCLILMKGLKRGRTRWLEVSMFFFLVRSISCLVVFVIGFASKFILQTQATSNTFSELSSVQLTFLLCYATLFLFSIYIIYRYYIYCAQLKSSSGPLNSSGSYPGIPPPHQPLRFNYSQYHFCQKSPHYTQMALKCCQHSLSNSQSLTLSQAEPTPLVPKFSITYVEPSNLSSVNNVV</sequence>
<protein>
    <submittedName>
        <fullName evidence="2">Uncharacterized protein</fullName>
    </submittedName>
</protein>
<dbReference type="Proteomes" id="UP001201812">
    <property type="component" value="Unassembled WGS sequence"/>
</dbReference>
<evidence type="ECO:0000313" key="2">
    <source>
        <dbReference type="EMBL" id="KAI1713219.1"/>
    </source>
</evidence>
<evidence type="ECO:0000313" key="3">
    <source>
        <dbReference type="Proteomes" id="UP001201812"/>
    </source>
</evidence>
<keyword evidence="1" id="KW-1133">Transmembrane helix</keyword>
<dbReference type="EMBL" id="JAKKPZ010000016">
    <property type="protein sequence ID" value="KAI1713219.1"/>
    <property type="molecule type" value="Genomic_DNA"/>
</dbReference>
<feature type="transmembrane region" description="Helical" evidence="1">
    <location>
        <begin position="20"/>
        <end position="40"/>
    </location>
</feature>
<name>A0AAD4N6G5_9BILA</name>
<reference evidence="2" key="1">
    <citation type="submission" date="2022-01" db="EMBL/GenBank/DDBJ databases">
        <title>Genome Sequence Resource for Two Populations of Ditylenchus destructor, the Migratory Endoparasitic Phytonematode.</title>
        <authorList>
            <person name="Zhang H."/>
            <person name="Lin R."/>
            <person name="Xie B."/>
        </authorList>
    </citation>
    <scope>NUCLEOTIDE SEQUENCE</scope>
    <source>
        <strain evidence="2">BazhouSP</strain>
    </source>
</reference>
<feature type="transmembrane region" description="Helical" evidence="1">
    <location>
        <begin position="123"/>
        <end position="143"/>
    </location>
</feature>